<keyword evidence="4" id="KW-0255">Endonuclease</keyword>
<dbReference type="GO" id="GO:0015074">
    <property type="term" value="P:DNA integration"/>
    <property type="evidence" value="ECO:0007669"/>
    <property type="project" value="InterPro"/>
</dbReference>
<dbReference type="GO" id="GO:0003964">
    <property type="term" value="F:RNA-directed DNA polymerase activity"/>
    <property type="evidence" value="ECO:0007669"/>
    <property type="project" value="UniProtKB-KW"/>
</dbReference>
<dbReference type="Pfam" id="PF00665">
    <property type="entry name" value="rve"/>
    <property type="match status" value="1"/>
</dbReference>
<name>A0A6G1AGN7_CROCR</name>
<evidence type="ECO:0000256" key="1">
    <source>
        <dbReference type="ARBA" id="ARBA00022679"/>
    </source>
</evidence>
<dbReference type="InterPro" id="IPR012337">
    <property type="entry name" value="RNaseH-like_sf"/>
</dbReference>
<dbReference type="GO" id="GO:0004519">
    <property type="term" value="F:endonuclease activity"/>
    <property type="evidence" value="ECO:0007669"/>
    <property type="project" value="UniProtKB-KW"/>
</dbReference>
<evidence type="ECO:0000313" key="9">
    <source>
        <dbReference type="Proteomes" id="UP000475037"/>
    </source>
</evidence>
<evidence type="ECO:0000256" key="6">
    <source>
        <dbReference type="ARBA" id="ARBA00022918"/>
    </source>
</evidence>
<gene>
    <name evidence="8" type="primary">Ervk7_3</name>
    <name evidence="8" type="ORF">FOF47_R05230</name>
</gene>
<keyword evidence="1" id="KW-0808">Transferase</keyword>
<sequence>IEQIVANCKACQLTNTTKNPNNPGNRLRGRRPGAYWETDFTEVKSRLYGYKYLLVFIDTFSGWMEAFPAKHETAQIVAKKLLEDTFPRYGFSQMIGSNNGPAFVSKASQNLATALEIDWKL</sequence>
<accession>A0A6G1AGN7</accession>
<dbReference type="PANTHER" id="PTHR41694:SF5">
    <property type="entry name" value="RIBONUCLEASE H"/>
    <property type="match status" value="1"/>
</dbReference>
<dbReference type="InterPro" id="IPR036397">
    <property type="entry name" value="RNaseH_sf"/>
</dbReference>
<keyword evidence="6" id="KW-0695">RNA-directed DNA polymerase</keyword>
<feature type="domain" description="Integrase catalytic" evidence="7">
    <location>
        <begin position="28"/>
        <end position="121"/>
    </location>
</feature>
<evidence type="ECO:0000313" key="8">
    <source>
        <dbReference type="EMBL" id="KAF0874995.1"/>
    </source>
</evidence>
<keyword evidence="9" id="KW-1185">Reference proteome</keyword>
<dbReference type="GO" id="GO:0003676">
    <property type="term" value="F:nucleic acid binding"/>
    <property type="evidence" value="ECO:0007669"/>
    <property type="project" value="InterPro"/>
</dbReference>
<evidence type="ECO:0000256" key="5">
    <source>
        <dbReference type="ARBA" id="ARBA00022801"/>
    </source>
</evidence>
<dbReference type="GO" id="GO:0016787">
    <property type="term" value="F:hydrolase activity"/>
    <property type="evidence" value="ECO:0007669"/>
    <property type="project" value="UniProtKB-KW"/>
</dbReference>
<dbReference type="AlphaFoldDB" id="A0A6G1AGN7"/>
<organism evidence="8 9">
    <name type="scientific">Crocuta crocuta</name>
    <name type="common">Spotted hyena</name>
    <dbReference type="NCBI Taxonomy" id="9678"/>
    <lineage>
        <taxon>Eukaryota</taxon>
        <taxon>Metazoa</taxon>
        <taxon>Chordata</taxon>
        <taxon>Craniata</taxon>
        <taxon>Vertebrata</taxon>
        <taxon>Euteleostomi</taxon>
        <taxon>Mammalia</taxon>
        <taxon>Eutheria</taxon>
        <taxon>Laurasiatheria</taxon>
        <taxon>Carnivora</taxon>
        <taxon>Feliformia</taxon>
        <taxon>Hyaenidae</taxon>
        <taxon>Crocuta</taxon>
    </lineage>
</organism>
<dbReference type="InterPro" id="IPR001584">
    <property type="entry name" value="Integrase_cat-core"/>
</dbReference>
<dbReference type="SUPFAM" id="SSF53098">
    <property type="entry name" value="Ribonuclease H-like"/>
    <property type="match status" value="1"/>
</dbReference>
<keyword evidence="2" id="KW-0548">Nucleotidyltransferase</keyword>
<feature type="non-terminal residue" evidence="8">
    <location>
        <position position="1"/>
    </location>
</feature>
<comment type="caution">
    <text evidence="8">The sequence shown here is derived from an EMBL/GenBank/DDBJ whole genome shotgun (WGS) entry which is preliminary data.</text>
</comment>
<protein>
    <submittedName>
        <fullName evidence="8">POK7 protein</fullName>
    </submittedName>
</protein>
<dbReference type="PANTHER" id="PTHR41694">
    <property type="entry name" value="ENDOGENOUS RETROVIRUS GROUP K MEMBER POL PROTEIN"/>
    <property type="match status" value="1"/>
</dbReference>
<evidence type="ECO:0000256" key="4">
    <source>
        <dbReference type="ARBA" id="ARBA00022759"/>
    </source>
</evidence>
<evidence type="ECO:0000256" key="2">
    <source>
        <dbReference type="ARBA" id="ARBA00022695"/>
    </source>
</evidence>
<dbReference type="Gene3D" id="3.30.420.10">
    <property type="entry name" value="Ribonuclease H-like superfamily/Ribonuclease H"/>
    <property type="match status" value="1"/>
</dbReference>
<dbReference type="EMBL" id="VOAJ01005271">
    <property type="protein sequence ID" value="KAF0874995.1"/>
    <property type="molecule type" value="Genomic_DNA"/>
</dbReference>
<feature type="non-terminal residue" evidence="8">
    <location>
        <position position="121"/>
    </location>
</feature>
<dbReference type="Proteomes" id="UP000475037">
    <property type="component" value="Unassembled WGS sequence"/>
</dbReference>
<evidence type="ECO:0000259" key="7">
    <source>
        <dbReference type="PROSITE" id="PS50994"/>
    </source>
</evidence>
<keyword evidence="3" id="KW-0540">Nuclease</keyword>
<dbReference type="PROSITE" id="PS50994">
    <property type="entry name" value="INTEGRASE"/>
    <property type="match status" value="1"/>
</dbReference>
<evidence type="ECO:0000256" key="3">
    <source>
        <dbReference type="ARBA" id="ARBA00022722"/>
    </source>
</evidence>
<keyword evidence="5" id="KW-0378">Hydrolase</keyword>
<proteinExistence type="predicted"/>
<reference evidence="8 9" key="1">
    <citation type="submission" date="2019-11" db="EMBL/GenBank/DDBJ databases">
        <authorList>
            <person name="Yang C."/>
            <person name="Li F."/>
        </authorList>
    </citation>
    <scope>NUCLEOTIDE SEQUENCE [LARGE SCALE GENOMIC DNA]</scope>
    <source>
        <strain evidence="8">KB4526</strain>
        <tissue evidence="8">Muscle</tissue>
    </source>
</reference>